<gene>
    <name evidence="1" type="ORF">DESAM_20812</name>
</gene>
<keyword evidence="2" id="KW-1185">Reference proteome</keyword>
<dbReference type="HOGENOM" id="CLU_3250485_0_0_7"/>
<organism evidence="1 2">
    <name type="scientific">Maridesulfovibrio hydrothermalis AM13 = DSM 14728</name>
    <dbReference type="NCBI Taxonomy" id="1121451"/>
    <lineage>
        <taxon>Bacteria</taxon>
        <taxon>Pseudomonadati</taxon>
        <taxon>Thermodesulfobacteriota</taxon>
        <taxon>Desulfovibrionia</taxon>
        <taxon>Desulfovibrionales</taxon>
        <taxon>Desulfovibrionaceae</taxon>
        <taxon>Maridesulfovibrio</taxon>
    </lineage>
</organism>
<accession>L0R8L6</accession>
<sequence>MDRVVIQSRFFNAVLSINQKQGRYEKWVLPDSTKQFMRLRGP</sequence>
<proteinExistence type="predicted"/>
<dbReference type="EMBL" id="FO203522">
    <property type="protein sequence ID" value="CCO23099.1"/>
    <property type="molecule type" value="Genomic_DNA"/>
</dbReference>
<protein>
    <submittedName>
        <fullName evidence="1">Uncharacterized protein</fullName>
    </submittedName>
</protein>
<dbReference type="AlphaFoldDB" id="L0R8L6"/>
<dbReference type="STRING" id="1121451.DESAM_20812"/>
<reference evidence="1 2" key="1">
    <citation type="submission" date="2012-10" db="EMBL/GenBank/DDBJ databases">
        <authorList>
            <person name="Genoscope - CEA"/>
        </authorList>
    </citation>
    <scope>NUCLEOTIDE SEQUENCE [LARGE SCALE GENOMIC DNA]</scope>
    <source>
        <strain evidence="2">AM13 / DSM 14728</strain>
    </source>
</reference>
<evidence type="ECO:0000313" key="2">
    <source>
        <dbReference type="Proteomes" id="UP000010808"/>
    </source>
</evidence>
<dbReference type="Proteomes" id="UP000010808">
    <property type="component" value="Chromosome"/>
</dbReference>
<evidence type="ECO:0000313" key="1">
    <source>
        <dbReference type="EMBL" id="CCO23099.1"/>
    </source>
</evidence>
<dbReference type="KEGG" id="dhy:DESAM_20812"/>
<name>L0R8L6_9BACT</name>